<keyword evidence="6 11" id="KW-0560">Oxidoreductase</keyword>
<evidence type="ECO:0000256" key="3">
    <source>
        <dbReference type="ARBA" id="ARBA00022723"/>
    </source>
</evidence>
<keyword evidence="11" id="KW-0575">Peroxidase</keyword>
<comment type="caution">
    <text evidence="11">The sequence shown here is derived from an EMBL/GenBank/DDBJ whole genome shotgun (WGS) entry which is preliminary data.</text>
</comment>
<keyword evidence="12" id="KW-1185">Reference proteome</keyword>
<feature type="binding site" description="covalent" evidence="8">
    <location>
        <position position="237"/>
    </location>
    <ligand>
        <name>heme c</name>
        <dbReference type="ChEBI" id="CHEBI:61717"/>
        <label>2</label>
    </ligand>
</feature>
<evidence type="ECO:0000256" key="8">
    <source>
        <dbReference type="PIRSR" id="PIRSR000294-1"/>
    </source>
</evidence>
<dbReference type="GO" id="GO:0042597">
    <property type="term" value="C:periplasmic space"/>
    <property type="evidence" value="ECO:0007669"/>
    <property type="project" value="UniProtKB-SubCell"/>
</dbReference>
<dbReference type="InterPro" id="IPR004852">
    <property type="entry name" value="Di-haem_cyt_c_peroxidsae"/>
</dbReference>
<proteinExistence type="predicted"/>
<dbReference type="InterPro" id="IPR009056">
    <property type="entry name" value="Cyt_c-like_dom"/>
</dbReference>
<dbReference type="GO" id="GO:0009055">
    <property type="term" value="F:electron transfer activity"/>
    <property type="evidence" value="ECO:0007669"/>
    <property type="project" value="InterPro"/>
</dbReference>
<dbReference type="GO" id="GO:0046872">
    <property type="term" value="F:metal ion binding"/>
    <property type="evidence" value="ECO:0007669"/>
    <property type="project" value="UniProtKB-KW"/>
</dbReference>
<keyword evidence="7 9" id="KW-0408">Iron</keyword>
<dbReference type="GO" id="GO:0004130">
    <property type="term" value="F:cytochrome-c peroxidase activity"/>
    <property type="evidence" value="ECO:0007669"/>
    <property type="project" value="UniProtKB-EC"/>
</dbReference>
<dbReference type="Proteomes" id="UP000575241">
    <property type="component" value="Unassembled WGS sequence"/>
</dbReference>
<feature type="domain" description="Cytochrome c" evidence="10">
    <location>
        <begin position="222"/>
        <end position="357"/>
    </location>
</feature>
<feature type="binding site" description="axial binding residue" evidence="9">
    <location>
        <position position="96"/>
    </location>
    <ligand>
        <name>heme c</name>
        <dbReference type="ChEBI" id="CHEBI:61717"/>
        <label>1</label>
    </ligand>
    <ligandPart>
        <name>Fe</name>
        <dbReference type="ChEBI" id="CHEBI:18248"/>
    </ligandPart>
</feature>
<dbReference type="PANTHER" id="PTHR30600:SF10">
    <property type="entry name" value="BLL6722 PROTEIN"/>
    <property type="match status" value="1"/>
</dbReference>
<evidence type="ECO:0000256" key="7">
    <source>
        <dbReference type="ARBA" id="ARBA00023004"/>
    </source>
</evidence>
<dbReference type="InterPro" id="IPR051395">
    <property type="entry name" value="Cytochrome_c_Peroxidase/MauG"/>
</dbReference>
<dbReference type="PIRSF" id="PIRSF000294">
    <property type="entry name" value="Cytochrome-c_peroxidase"/>
    <property type="match status" value="1"/>
</dbReference>
<keyword evidence="5" id="KW-0574">Periplasm</keyword>
<comment type="PTM">
    <text evidence="8">Binds 2 heme groups per subunit.</text>
</comment>
<evidence type="ECO:0000313" key="12">
    <source>
        <dbReference type="Proteomes" id="UP000575241"/>
    </source>
</evidence>
<dbReference type="GO" id="GO:0020037">
    <property type="term" value="F:heme binding"/>
    <property type="evidence" value="ECO:0007669"/>
    <property type="project" value="InterPro"/>
</dbReference>
<dbReference type="PANTHER" id="PTHR30600">
    <property type="entry name" value="CYTOCHROME C PEROXIDASE-RELATED"/>
    <property type="match status" value="1"/>
</dbReference>
<dbReference type="InterPro" id="IPR026259">
    <property type="entry name" value="MauG/Cytc_peroxidase"/>
</dbReference>
<dbReference type="PROSITE" id="PS51007">
    <property type="entry name" value="CYTC"/>
    <property type="match status" value="1"/>
</dbReference>
<feature type="binding site" description="covalent" evidence="8">
    <location>
        <position position="95"/>
    </location>
    <ligand>
        <name>heme c</name>
        <dbReference type="ChEBI" id="CHEBI:61717"/>
        <label>1</label>
    </ligand>
</feature>
<evidence type="ECO:0000313" key="11">
    <source>
        <dbReference type="EMBL" id="MBB4841249.1"/>
    </source>
</evidence>
<dbReference type="Pfam" id="PF03150">
    <property type="entry name" value="CCP_MauG"/>
    <property type="match status" value="1"/>
</dbReference>
<comment type="subcellular location">
    <subcellularLocation>
        <location evidence="1">Periplasm</location>
    </subcellularLocation>
</comment>
<evidence type="ECO:0000256" key="9">
    <source>
        <dbReference type="PIRSR" id="PIRSR000294-2"/>
    </source>
</evidence>
<dbReference type="EC" id="1.11.1.5" evidence="11"/>
<evidence type="ECO:0000256" key="2">
    <source>
        <dbReference type="ARBA" id="ARBA00022617"/>
    </source>
</evidence>
<evidence type="ECO:0000256" key="5">
    <source>
        <dbReference type="ARBA" id="ARBA00022764"/>
    </source>
</evidence>
<feature type="binding site" description="covalent" evidence="8">
    <location>
        <position position="240"/>
    </location>
    <ligand>
        <name>heme c</name>
        <dbReference type="ChEBI" id="CHEBI:61717"/>
        <label>2</label>
    </ligand>
</feature>
<keyword evidence="4" id="KW-0732">Signal</keyword>
<dbReference type="SUPFAM" id="SSF46626">
    <property type="entry name" value="Cytochrome c"/>
    <property type="match status" value="2"/>
</dbReference>
<dbReference type="AlphaFoldDB" id="A0A7W7NUW2"/>
<feature type="binding site" description="axial binding residue" evidence="9">
    <location>
        <position position="241"/>
    </location>
    <ligand>
        <name>heme c</name>
        <dbReference type="ChEBI" id="CHEBI:61717"/>
        <label>2</label>
    </ligand>
    <ligandPart>
        <name>Fe</name>
        <dbReference type="ChEBI" id="CHEBI:18248"/>
    </ligandPart>
</feature>
<organism evidence="11 12">
    <name type="scientific">Sphingomonas kyeonggiensis</name>
    <dbReference type="NCBI Taxonomy" id="1268553"/>
    <lineage>
        <taxon>Bacteria</taxon>
        <taxon>Pseudomonadati</taxon>
        <taxon>Pseudomonadota</taxon>
        <taxon>Alphaproteobacteria</taxon>
        <taxon>Sphingomonadales</taxon>
        <taxon>Sphingomonadaceae</taxon>
        <taxon>Sphingomonas</taxon>
    </lineage>
</organism>
<dbReference type="Gene3D" id="1.10.760.10">
    <property type="entry name" value="Cytochrome c-like domain"/>
    <property type="match status" value="2"/>
</dbReference>
<feature type="binding site" description="axial binding residue" evidence="9">
    <location>
        <position position="112"/>
    </location>
    <ligand>
        <name>heme c</name>
        <dbReference type="ChEBI" id="CHEBI:61717"/>
        <label>1</label>
    </ligand>
    <ligandPart>
        <name>Fe</name>
        <dbReference type="ChEBI" id="CHEBI:18248"/>
    </ligandPart>
</feature>
<evidence type="ECO:0000256" key="4">
    <source>
        <dbReference type="ARBA" id="ARBA00022729"/>
    </source>
</evidence>
<sequence length="357" mass="39489">MERVSRFALLGSTLLFLTAAFRQDAEPVDLRRAYAGPVSSWPKAEVDPGVEFVEFGPLPPAQRPAGVDAERVALGARLFNEPRLSASGQFACASCHARELGFGDGLKTSFGHDRQRGQRNAPSLFAAGYMRSLFWDGRSPTLEHQALQPIPNLVEMAAKPGRVEHWINGEKDYRDAFRQAFGVKRIRMDDIARAIASFERTLRPPTSPWDRVFTRGTASMTDQQLLGLHLFRTKARCANCHNGPLLTDQKFHNLGISFYGRRLEDVGRFGVTHDPIDVGRFRTPSLRALRRTGPYMHNGIFPTLAGVVNLYAAGGGVDRKVQSATTKAPPPQPDPQLKKVALTAEERAALVAFLEML</sequence>
<dbReference type="InterPro" id="IPR036909">
    <property type="entry name" value="Cyt_c-like_dom_sf"/>
</dbReference>
<keyword evidence="2 8" id="KW-0349">Heme</keyword>
<keyword evidence="3 9" id="KW-0479">Metal-binding</keyword>
<name>A0A7W7NUW2_9SPHN</name>
<evidence type="ECO:0000259" key="10">
    <source>
        <dbReference type="PROSITE" id="PS51007"/>
    </source>
</evidence>
<evidence type="ECO:0000256" key="6">
    <source>
        <dbReference type="ARBA" id="ARBA00023002"/>
    </source>
</evidence>
<gene>
    <name evidence="11" type="ORF">HNP52_004346</name>
</gene>
<reference evidence="11 12" key="1">
    <citation type="submission" date="2020-08" db="EMBL/GenBank/DDBJ databases">
        <title>Functional genomics of gut bacteria from endangered species of beetles.</title>
        <authorList>
            <person name="Carlos-Shanley C."/>
        </authorList>
    </citation>
    <scope>NUCLEOTIDE SEQUENCE [LARGE SCALE GENOMIC DNA]</scope>
    <source>
        <strain evidence="11 12">S00224</strain>
    </source>
</reference>
<evidence type="ECO:0000256" key="1">
    <source>
        <dbReference type="ARBA" id="ARBA00004418"/>
    </source>
</evidence>
<comment type="cofactor">
    <cofactor evidence="8">
        <name>heme</name>
        <dbReference type="ChEBI" id="CHEBI:30413"/>
    </cofactor>
    <text evidence="8">Binds 2 heme groups.</text>
</comment>
<dbReference type="EMBL" id="JACHLN010000004">
    <property type="protein sequence ID" value="MBB4841249.1"/>
    <property type="molecule type" value="Genomic_DNA"/>
</dbReference>
<accession>A0A7W7NUW2</accession>
<protein>
    <submittedName>
        <fullName evidence="11">Cytochrome c peroxidase</fullName>
        <ecNumber evidence="11">1.11.1.5</ecNumber>
    </submittedName>
</protein>
<feature type="binding site" description="covalent" evidence="8">
    <location>
        <position position="92"/>
    </location>
    <ligand>
        <name>heme c</name>
        <dbReference type="ChEBI" id="CHEBI:61717"/>
        <label>1</label>
    </ligand>
</feature>